<keyword evidence="2 4" id="KW-0663">Pyridoxal phosphate</keyword>
<comment type="catalytic activity">
    <reaction evidence="4">
        <text>L-alanine = D-alanine</text>
        <dbReference type="Rhea" id="RHEA:20249"/>
        <dbReference type="ChEBI" id="CHEBI:57416"/>
        <dbReference type="ChEBI" id="CHEBI:57972"/>
        <dbReference type="EC" id="5.1.1.1"/>
    </reaction>
</comment>
<dbReference type="GO" id="GO:0030632">
    <property type="term" value="P:D-alanine biosynthetic process"/>
    <property type="evidence" value="ECO:0007669"/>
    <property type="project" value="UniProtKB-UniRule"/>
</dbReference>
<evidence type="ECO:0000313" key="8">
    <source>
        <dbReference type="EMBL" id="RFU16018.1"/>
    </source>
</evidence>
<dbReference type="OrthoDB" id="9813814at2"/>
<comment type="caution">
    <text evidence="8">The sequence shown here is derived from an EMBL/GenBank/DDBJ whole genome shotgun (WGS) entry which is preliminary data.</text>
</comment>
<dbReference type="EC" id="5.1.1.1" evidence="4"/>
<dbReference type="PROSITE" id="PS00395">
    <property type="entry name" value="ALANINE_RACEMASE"/>
    <property type="match status" value="1"/>
</dbReference>
<keyword evidence="3 4" id="KW-0413">Isomerase</keyword>
<accession>A0A372IMB9</accession>
<dbReference type="PANTHER" id="PTHR30511:SF0">
    <property type="entry name" value="ALANINE RACEMASE, CATABOLIC-RELATED"/>
    <property type="match status" value="1"/>
</dbReference>
<dbReference type="GO" id="GO:0030170">
    <property type="term" value="F:pyridoxal phosphate binding"/>
    <property type="evidence" value="ECO:0007669"/>
    <property type="project" value="UniProtKB-UniRule"/>
</dbReference>
<dbReference type="PANTHER" id="PTHR30511">
    <property type="entry name" value="ALANINE RACEMASE"/>
    <property type="match status" value="1"/>
</dbReference>
<dbReference type="NCBIfam" id="TIGR00492">
    <property type="entry name" value="alr"/>
    <property type="match status" value="1"/>
</dbReference>
<feature type="active site" description="Proton acceptor; specific for D-alanine" evidence="4">
    <location>
        <position position="38"/>
    </location>
</feature>
<dbReference type="Proteomes" id="UP000264702">
    <property type="component" value="Unassembled WGS sequence"/>
</dbReference>
<organism evidence="8 9">
    <name type="scientific">Paracidobacterium acidisoli</name>
    <dbReference type="NCBI Taxonomy" id="2303751"/>
    <lineage>
        <taxon>Bacteria</taxon>
        <taxon>Pseudomonadati</taxon>
        <taxon>Acidobacteriota</taxon>
        <taxon>Terriglobia</taxon>
        <taxon>Terriglobales</taxon>
        <taxon>Acidobacteriaceae</taxon>
        <taxon>Paracidobacterium</taxon>
    </lineage>
</organism>
<dbReference type="UniPathway" id="UPA00042">
    <property type="reaction ID" value="UER00497"/>
</dbReference>
<dbReference type="SUPFAM" id="SSF50621">
    <property type="entry name" value="Alanine racemase C-terminal domain-like"/>
    <property type="match status" value="1"/>
</dbReference>
<dbReference type="HAMAP" id="MF_01201">
    <property type="entry name" value="Ala_racemase"/>
    <property type="match status" value="1"/>
</dbReference>
<dbReference type="PRINTS" id="PR00992">
    <property type="entry name" value="ALARACEMASE"/>
</dbReference>
<dbReference type="InterPro" id="IPR009006">
    <property type="entry name" value="Ala_racemase/Decarboxylase_C"/>
</dbReference>
<dbReference type="RefSeq" id="WP_117299949.1">
    <property type="nucleotide sequence ID" value="NZ_QVQT02000004.1"/>
</dbReference>
<gene>
    <name evidence="8" type="primary">alr</name>
    <name evidence="8" type="ORF">D0Y96_11310</name>
</gene>
<dbReference type="Pfam" id="PF00842">
    <property type="entry name" value="Ala_racemase_C"/>
    <property type="match status" value="1"/>
</dbReference>
<feature type="binding site" evidence="4 6">
    <location>
        <position position="340"/>
    </location>
    <ligand>
        <name>substrate</name>
    </ligand>
</feature>
<dbReference type="SUPFAM" id="SSF51419">
    <property type="entry name" value="PLP-binding barrel"/>
    <property type="match status" value="1"/>
</dbReference>
<evidence type="ECO:0000256" key="3">
    <source>
        <dbReference type="ARBA" id="ARBA00023235"/>
    </source>
</evidence>
<comment type="function">
    <text evidence="4">Catalyzes the interconversion of L-alanine and D-alanine. May also act on other amino acids.</text>
</comment>
<evidence type="ECO:0000256" key="4">
    <source>
        <dbReference type="HAMAP-Rule" id="MF_01201"/>
    </source>
</evidence>
<feature type="active site" description="Proton acceptor; specific for L-alanine" evidence="4">
    <location>
        <position position="292"/>
    </location>
</feature>
<dbReference type="Gene3D" id="2.40.37.10">
    <property type="entry name" value="Lyase, Ornithine Decarboxylase, Chain A, domain 1"/>
    <property type="match status" value="1"/>
</dbReference>
<dbReference type="GO" id="GO:0008784">
    <property type="term" value="F:alanine racemase activity"/>
    <property type="evidence" value="ECO:0007669"/>
    <property type="project" value="UniProtKB-UniRule"/>
</dbReference>
<sequence length="400" mass="43355">MTHTRPVWAEISRYRLIANYRLLRGLAGAETELLAVVKANAYGHGTTACANLLAAEGARWFGVTCVDEGTSLRSSLRQLADSDAPHSSRILVMSGIWKDEAETLIPHGLTPVAWEPWHLEWLESVTRRQNIAPEGFPVYLEIDTGMSRQGVRPENLDHLLRRFTAGSSLRLEGVMTHFHSPEELGASATQDQTGKFVSVIDTIYERGLKPEILSAGNSATLLAQKETDTITNIARRYGMQLLIRPGLSLYGYAPRFTGAAQPSAAASLQPVLAWKTRIVSMRTIVAGESAGYNATFRASRPTHLALLPVGYADGLNRLLSNKGGVLIRGKRAPIAGRISMDQTVIDVTEIPGAEIGDEAVLIGQQGGETITAYDLADLAGTIPYETLCGISARVPRVMVD</sequence>
<dbReference type="InterPro" id="IPR020622">
    <property type="entry name" value="Ala_racemase_pyridoxalP-BS"/>
</dbReference>
<feature type="modified residue" description="N6-(pyridoxal phosphate)lysine" evidence="4 5">
    <location>
        <position position="38"/>
    </location>
</feature>
<evidence type="ECO:0000259" key="7">
    <source>
        <dbReference type="SMART" id="SM01005"/>
    </source>
</evidence>
<dbReference type="EMBL" id="QVQT01000004">
    <property type="protein sequence ID" value="RFU16018.1"/>
    <property type="molecule type" value="Genomic_DNA"/>
</dbReference>
<comment type="pathway">
    <text evidence="4">Amino-acid biosynthesis; D-alanine biosynthesis; D-alanine from L-alanine: step 1/1.</text>
</comment>
<feature type="binding site" evidence="4 6">
    <location>
        <position position="148"/>
    </location>
    <ligand>
        <name>substrate</name>
    </ligand>
</feature>
<dbReference type="CDD" id="cd00430">
    <property type="entry name" value="PLPDE_III_AR"/>
    <property type="match status" value="1"/>
</dbReference>
<keyword evidence="9" id="KW-1185">Reference proteome</keyword>
<reference evidence="8 9" key="1">
    <citation type="submission" date="2018-08" db="EMBL/GenBank/DDBJ databases">
        <title>Acidipila sp. 4G-K13, an acidobacterium isolated from forest soil.</title>
        <authorList>
            <person name="Gao Z.-H."/>
            <person name="Qiu L.-H."/>
        </authorList>
    </citation>
    <scope>NUCLEOTIDE SEQUENCE [LARGE SCALE GENOMIC DNA]</scope>
    <source>
        <strain evidence="8 9">4G-K13</strain>
    </source>
</reference>
<evidence type="ECO:0000256" key="2">
    <source>
        <dbReference type="ARBA" id="ARBA00022898"/>
    </source>
</evidence>
<evidence type="ECO:0000256" key="6">
    <source>
        <dbReference type="PIRSR" id="PIRSR600821-52"/>
    </source>
</evidence>
<dbReference type="Pfam" id="PF01168">
    <property type="entry name" value="Ala_racemase_N"/>
    <property type="match status" value="1"/>
</dbReference>
<feature type="domain" description="Alanine racemase C-terminal" evidence="7">
    <location>
        <begin position="271"/>
        <end position="399"/>
    </location>
</feature>
<dbReference type="AlphaFoldDB" id="A0A372IMB9"/>
<dbReference type="InterPro" id="IPR029066">
    <property type="entry name" value="PLP-binding_barrel"/>
</dbReference>
<dbReference type="InterPro" id="IPR011079">
    <property type="entry name" value="Ala_racemase_C"/>
</dbReference>
<dbReference type="GO" id="GO:0005829">
    <property type="term" value="C:cytosol"/>
    <property type="evidence" value="ECO:0007669"/>
    <property type="project" value="TreeGrafter"/>
</dbReference>
<evidence type="ECO:0000256" key="5">
    <source>
        <dbReference type="PIRSR" id="PIRSR600821-50"/>
    </source>
</evidence>
<comment type="similarity">
    <text evidence="4">Belongs to the alanine racemase family.</text>
</comment>
<dbReference type="InterPro" id="IPR000821">
    <property type="entry name" value="Ala_racemase"/>
</dbReference>
<dbReference type="SMART" id="SM01005">
    <property type="entry name" value="Ala_racemase_C"/>
    <property type="match status" value="1"/>
</dbReference>
<dbReference type="Gene3D" id="3.20.20.10">
    <property type="entry name" value="Alanine racemase"/>
    <property type="match status" value="1"/>
</dbReference>
<protein>
    <recommendedName>
        <fullName evidence="4">Alanine racemase</fullName>
        <ecNumber evidence="4">5.1.1.1</ecNumber>
    </recommendedName>
</protein>
<evidence type="ECO:0000313" key="9">
    <source>
        <dbReference type="Proteomes" id="UP000264702"/>
    </source>
</evidence>
<proteinExistence type="inferred from homology"/>
<evidence type="ECO:0000256" key="1">
    <source>
        <dbReference type="ARBA" id="ARBA00001933"/>
    </source>
</evidence>
<dbReference type="InterPro" id="IPR001608">
    <property type="entry name" value="Ala_racemase_N"/>
</dbReference>
<name>A0A372IMB9_9BACT</name>
<comment type="cofactor">
    <cofactor evidence="1 4 5">
        <name>pyridoxal 5'-phosphate</name>
        <dbReference type="ChEBI" id="CHEBI:597326"/>
    </cofactor>
</comment>